<feature type="chain" id="PRO_5038886662" evidence="2">
    <location>
        <begin position="20"/>
        <end position="291"/>
    </location>
</feature>
<proteinExistence type="predicted"/>
<feature type="region of interest" description="Disordered" evidence="1">
    <location>
        <begin position="125"/>
        <end position="148"/>
    </location>
</feature>
<keyword evidence="2" id="KW-0732">Signal</keyword>
<dbReference type="AlphaFoldDB" id="A0A6J4R4U1"/>
<evidence type="ECO:0000313" key="3">
    <source>
        <dbReference type="EMBL" id="CAA9462819.1"/>
    </source>
</evidence>
<evidence type="ECO:0000256" key="1">
    <source>
        <dbReference type="SAM" id="MobiDB-lite"/>
    </source>
</evidence>
<name>A0A6J4R4U1_9ACTN</name>
<organism evidence="3">
    <name type="scientific">uncultured Solirubrobacteraceae bacterium</name>
    <dbReference type="NCBI Taxonomy" id="1162706"/>
    <lineage>
        <taxon>Bacteria</taxon>
        <taxon>Bacillati</taxon>
        <taxon>Actinomycetota</taxon>
        <taxon>Thermoleophilia</taxon>
        <taxon>Solirubrobacterales</taxon>
        <taxon>Solirubrobacteraceae</taxon>
        <taxon>environmental samples</taxon>
    </lineage>
</organism>
<reference evidence="3" key="1">
    <citation type="submission" date="2020-02" db="EMBL/GenBank/DDBJ databases">
        <authorList>
            <person name="Meier V. D."/>
        </authorList>
    </citation>
    <scope>NUCLEOTIDE SEQUENCE</scope>
    <source>
        <strain evidence="3">AVDCRST_MAG38</strain>
    </source>
</reference>
<gene>
    <name evidence="3" type="ORF">AVDCRST_MAG38-316</name>
</gene>
<protein>
    <submittedName>
        <fullName evidence="3">Uncharacterized protein</fullName>
    </submittedName>
</protein>
<evidence type="ECO:0000256" key="2">
    <source>
        <dbReference type="SAM" id="SignalP"/>
    </source>
</evidence>
<accession>A0A6J4R4U1</accession>
<feature type="signal peptide" evidence="2">
    <location>
        <begin position="1"/>
        <end position="19"/>
    </location>
</feature>
<dbReference type="EMBL" id="CADCVJ010000017">
    <property type="protein sequence ID" value="CAA9462819.1"/>
    <property type="molecule type" value="Genomic_DNA"/>
</dbReference>
<sequence length="291" mass="29955">MSRPLFLAVLAFLAAPAGAAAAPAKVSPHPSTVSPGGRATVEVANPNLHTLRGTAAVTVAGVRVVARRVVLPRRSVTTVALSFDARARKALRSAGGRATITLRLRRAGGPMRKVGRRVTLRFAAATPQAPAPVTGPAPGGDADVPHGPVPTRPVSDKWAGRTGGEGPYDDFELTVSGGRMQFTRAPAIPVSCFENGGAHRSALSFELFAAPGPWTVGSDESVAQDGIALNQLVHSGARPITYKVTGTSMSGASVTGTLGMSFFDSRYDPFSNTITYVNCAGAQSFEAVPAG</sequence>